<evidence type="ECO:0000313" key="1">
    <source>
        <dbReference type="EMBL" id="NPU67936.1"/>
    </source>
</evidence>
<comment type="caution">
    <text evidence="1">The sequence shown here is derived from an EMBL/GenBank/DDBJ whole genome shotgun (WGS) entry which is preliminary data.</text>
</comment>
<gene>
    <name evidence="1" type="ORF">HL667_23240</name>
</gene>
<sequence>MKSAAMVGVSVLGLMIACPTAPMSEQLTLACRFEGSEPRISDVQKDVNQLYIDTDTPMIELRIAQTMGTANPAYWTYRTRSAKGMTDDKVFLYFVGSKMSMAALRLGVPTAIVLDRLSGSMVWSWADESGSFVYRYGCKP</sequence>
<dbReference type="EMBL" id="JABFDN010000008">
    <property type="protein sequence ID" value="NPU67936.1"/>
    <property type="molecule type" value="Genomic_DNA"/>
</dbReference>
<dbReference type="PROSITE" id="PS51257">
    <property type="entry name" value="PROKAR_LIPOPROTEIN"/>
    <property type="match status" value="1"/>
</dbReference>
<protein>
    <recommendedName>
        <fullName evidence="3">Lipoprotein</fullName>
    </recommendedName>
</protein>
<keyword evidence="2" id="KW-1185">Reference proteome</keyword>
<evidence type="ECO:0000313" key="2">
    <source>
        <dbReference type="Proteomes" id="UP000886476"/>
    </source>
</evidence>
<name>A0ABX2CI93_9BRAD</name>
<organism evidence="1 2">
    <name type="scientific">Bradyrhizobium aeschynomenes</name>
    <dbReference type="NCBI Taxonomy" id="2734909"/>
    <lineage>
        <taxon>Bacteria</taxon>
        <taxon>Pseudomonadati</taxon>
        <taxon>Pseudomonadota</taxon>
        <taxon>Alphaproteobacteria</taxon>
        <taxon>Hyphomicrobiales</taxon>
        <taxon>Nitrobacteraceae</taxon>
        <taxon>Bradyrhizobium</taxon>
    </lineage>
</organism>
<dbReference type="Proteomes" id="UP000886476">
    <property type="component" value="Unassembled WGS sequence"/>
</dbReference>
<proteinExistence type="predicted"/>
<evidence type="ECO:0008006" key="3">
    <source>
        <dbReference type="Google" id="ProtNLM"/>
    </source>
</evidence>
<reference evidence="1" key="1">
    <citation type="submission" date="2020-05" db="EMBL/GenBank/DDBJ databases">
        <title>Nod-independent and nitrogen-fixing Bradyrhizobium aeschynomene sp. nov. isolated from nodules of Aeschynomene indica.</title>
        <authorList>
            <person name="Zhang Z."/>
        </authorList>
    </citation>
    <scope>NUCLEOTIDE SEQUENCE</scope>
    <source>
        <strain evidence="1">83012</strain>
    </source>
</reference>
<dbReference type="RefSeq" id="WP_172113006.1">
    <property type="nucleotide sequence ID" value="NZ_JABFDM010000010.1"/>
</dbReference>
<accession>A0ABX2CI93</accession>